<evidence type="ECO:0000256" key="2">
    <source>
        <dbReference type="ARBA" id="ARBA00022737"/>
    </source>
</evidence>
<keyword evidence="2" id="KW-0677">Repeat</keyword>
<dbReference type="EnsemblPlants" id="EMT02062">
    <property type="protein sequence ID" value="EMT02062"/>
    <property type="gene ID" value="F775_22650"/>
</dbReference>
<proteinExistence type="predicted"/>
<dbReference type="Gene3D" id="1.10.10.60">
    <property type="entry name" value="Homeodomain-like"/>
    <property type="match status" value="2"/>
</dbReference>
<dbReference type="AlphaFoldDB" id="R7W3C3"/>
<evidence type="ECO:0000256" key="6">
    <source>
        <dbReference type="ARBA" id="ARBA00023242"/>
    </source>
</evidence>
<dbReference type="InterPro" id="IPR044676">
    <property type="entry name" value="EOBI/EOBII-like_plant"/>
</dbReference>
<dbReference type="PANTHER" id="PTHR45675">
    <property type="entry name" value="MYB TRANSCRIPTION FACTOR-RELATED-RELATED"/>
    <property type="match status" value="1"/>
</dbReference>
<organism evidence="8">
    <name type="scientific">Aegilops tauschii</name>
    <name type="common">Tausch's goatgrass</name>
    <name type="synonym">Aegilops squarrosa</name>
    <dbReference type="NCBI Taxonomy" id="37682"/>
    <lineage>
        <taxon>Eukaryota</taxon>
        <taxon>Viridiplantae</taxon>
        <taxon>Streptophyta</taxon>
        <taxon>Embryophyta</taxon>
        <taxon>Tracheophyta</taxon>
        <taxon>Spermatophyta</taxon>
        <taxon>Magnoliopsida</taxon>
        <taxon>Liliopsida</taxon>
        <taxon>Poales</taxon>
        <taxon>Poaceae</taxon>
        <taxon>BOP clade</taxon>
        <taxon>Pooideae</taxon>
        <taxon>Triticodae</taxon>
        <taxon>Triticeae</taxon>
        <taxon>Triticinae</taxon>
        <taxon>Aegilops</taxon>
    </lineage>
</organism>
<evidence type="ECO:0000256" key="4">
    <source>
        <dbReference type="ARBA" id="ARBA00023125"/>
    </source>
</evidence>
<dbReference type="GO" id="GO:0005634">
    <property type="term" value="C:nucleus"/>
    <property type="evidence" value="ECO:0007669"/>
    <property type="project" value="UniProtKB-SubCell"/>
</dbReference>
<dbReference type="PROSITE" id="PS50090">
    <property type="entry name" value="MYB_LIKE"/>
    <property type="match status" value="1"/>
</dbReference>
<feature type="region of interest" description="Disordered" evidence="7">
    <location>
        <begin position="30"/>
        <end position="69"/>
    </location>
</feature>
<evidence type="ECO:0000256" key="3">
    <source>
        <dbReference type="ARBA" id="ARBA00023015"/>
    </source>
</evidence>
<protein>
    <submittedName>
        <fullName evidence="8">Transcription factor MYB21</fullName>
    </submittedName>
</protein>
<feature type="compositionally biased region" description="Acidic residues" evidence="7">
    <location>
        <begin position="47"/>
        <end position="60"/>
    </location>
</feature>
<evidence type="ECO:0000256" key="1">
    <source>
        <dbReference type="ARBA" id="ARBA00004123"/>
    </source>
</evidence>
<evidence type="ECO:0000256" key="7">
    <source>
        <dbReference type="SAM" id="MobiDB-lite"/>
    </source>
</evidence>
<name>R7W3C3_AEGTA</name>
<comment type="subcellular location">
    <subcellularLocation>
        <location evidence="1">Nucleus</location>
    </subcellularLocation>
</comment>
<evidence type="ECO:0000256" key="5">
    <source>
        <dbReference type="ARBA" id="ARBA00023163"/>
    </source>
</evidence>
<keyword evidence="4" id="KW-0238">DNA-binding</keyword>
<dbReference type="SUPFAM" id="SSF46689">
    <property type="entry name" value="Homeodomain-like"/>
    <property type="match status" value="1"/>
</dbReference>
<evidence type="ECO:0000313" key="8">
    <source>
        <dbReference type="EnsemblPlants" id="EMT02062"/>
    </source>
</evidence>
<dbReference type="InterPro" id="IPR001005">
    <property type="entry name" value="SANT/Myb"/>
</dbReference>
<dbReference type="InterPro" id="IPR009057">
    <property type="entry name" value="Homeodomain-like_sf"/>
</dbReference>
<dbReference type="GO" id="GO:0043565">
    <property type="term" value="F:sequence-specific DNA binding"/>
    <property type="evidence" value="ECO:0007669"/>
    <property type="project" value="InterPro"/>
</dbReference>
<dbReference type="PANTHER" id="PTHR45675:SF44">
    <property type="entry name" value="TRANSCRIPTION FACTOR MYB24"/>
    <property type="match status" value="1"/>
</dbReference>
<accession>R7W3C3</accession>
<dbReference type="SMART" id="SM00717">
    <property type="entry name" value="SANT"/>
    <property type="match status" value="2"/>
</dbReference>
<keyword evidence="3" id="KW-0805">Transcription regulation</keyword>
<keyword evidence="5" id="KW-0804">Transcription</keyword>
<dbReference type="InterPro" id="IPR017930">
    <property type="entry name" value="Myb_dom"/>
</dbReference>
<reference evidence="8" key="1">
    <citation type="submission" date="2015-06" db="UniProtKB">
        <authorList>
            <consortium name="EnsemblPlants"/>
        </authorList>
    </citation>
    <scope>IDENTIFICATION</scope>
</reference>
<dbReference type="Pfam" id="PF00249">
    <property type="entry name" value="Myb_DNA-binding"/>
    <property type="match status" value="1"/>
</dbReference>
<sequence>MPPCRRLRSEPFLTPESRLELLEQIRARRDAQIATGLPPDPLHPEEEKVEEDEEDFEEEGDKPKEEDAGTLATRICRRSSRPSSIPGLNRTGKSCRLRWLNYLRPDVRRGNITPEEHLLIVDLQGRWGNRWSKIVRHLPGRTDNEIKNFWRTKIQKKRRAGATASDSAGCQLLSSTAVTESQSSSSNSVVRPGGMPHYDVVAATTQPGGWGDHQLGYAVQGGGVAACAGGMDAGVPPEFLQAAAVAADNFWGLEEFWPTVPPSLHGDY</sequence>
<dbReference type="GO" id="GO:0003700">
    <property type="term" value="F:DNA-binding transcription factor activity"/>
    <property type="evidence" value="ECO:0007669"/>
    <property type="project" value="InterPro"/>
</dbReference>
<keyword evidence="6" id="KW-0539">Nucleus</keyword>
<dbReference type="PROSITE" id="PS51294">
    <property type="entry name" value="HTH_MYB"/>
    <property type="match status" value="1"/>
</dbReference>
<dbReference type="CDD" id="cd00167">
    <property type="entry name" value="SANT"/>
    <property type="match status" value="1"/>
</dbReference>